<dbReference type="EMBL" id="VLKP01000016">
    <property type="protein sequence ID" value="TWI06729.1"/>
    <property type="molecule type" value="Genomic_DNA"/>
</dbReference>
<keyword evidence="2" id="KW-0812">Transmembrane</keyword>
<feature type="transmembrane region" description="Helical" evidence="2">
    <location>
        <begin position="351"/>
        <end position="371"/>
    </location>
</feature>
<dbReference type="InterPro" id="IPR022134">
    <property type="entry name" value="DUF3667"/>
</dbReference>
<evidence type="ECO:0000256" key="1">
    <source>
        <dbReference type="SAM" id="MobiDB-lite"/>
    </source>
</evidence>
<feature type="transmembrane region" description="Helical" evidence="2">
    <location>
        <begin position="82"/>
        <end position="100"/>
    </location>
</feature>
<feature type="compositionally biased region" description="Low complexity" evidence="1">
    <location>
        <begin position="175"/>
        <end position="185"/>
    </location>
</feature>
<dbReference type="RefSeq" id="WP_144816954.1">
    <property type="nucleotide sequence ID" value="NZ_VLKP01000016.1"/>
</dbReference>
<feature type="region of interest" description="Disordered" evidence="1">
    <location>
        <begin position="175"/>
        <end position="194"/>
    </location>
</feature>
<gene>
    <name evidence="3" type="ORF">IP93_02952</name>
</gene>
<proteinExistence type="predicted"/>
<evidence type="ECO:0000313" key="3">
    <source>
        <dbReference type="EMBL" id="TWI06729.1"/>
    </source>
</evidence>
<evidence type="ECO:0000313" key="4">
    <source>
        <dbReference type="Proteomes" id="UP000316471"/>
    </source>
</evidence>
<feature type="transmembrane region" description="Helical" evidence="2">
    <location>
        <begin position="241"/>
        <end position="266"/>
    </location>
</feature>
<keyword evidence="2" id="KW-0472">Membrane</keyword>
<dbReference type="AlphaFoldDB" id="A0A562LGH6"/>
<reference evidence="3 4" key="1">
    <citation type="journal article" date="2015" name="Stand. Genomic Sci.">
        <title>Genomic Encyclopedia of Bacterial and Archaeal Type Strains, Phase III: the genomes of soil and plant-associated and newly described type strains.</title>
        <authorList>
            <person name="Whitman W.B."/>
            <person name="Woyke T."/>
            <person name="Klenk H.P."/>
            <person name="Zhou Y."/>
            <person name="Lilburn T.G."/>
            <person name="Beck B.J."/>
            <person name="De Vos P."/>
            <person name="Vandamme P."/>
            <person name="Eisen J.A."/>
            <person name="Garrity G."/>
            <person name="Hugenholtz P."/>
            <person name="Kyrpides N.C."/>
        </authorList>
    </citation>
    <scope>NUCLEOTIDE SEQUENCE [LARGE SCALE GENOMIC DNA]</scope>
    <source>
        <strain evidence="3 4">CGMCC 1.10136</strain>
    </source>
</reference>
<name>A0A562LGH6_9GAMM</name>
<dbReference type="Proteomes" id="UP000316471">
    <property type="component" value="Unassembled WGS sequence"/>
</dbReference>
<evidence type="ECO:0000256" key="2">
    <source>
        <dbReference type="SAM" id="Phobius"/>
    </source>
</evidence>
<accession>A0A562LGH6</accession>
<dbReference type="Pfam" id="PF12412">
    <property type="entry name" value="DUF3667"/>
    <property type="match status" value="1"/>
</dbReference>
<dbReference type="OrthoDB" id="9111327at2"/>
<feature type="transmembrane region" description="Helical" evidence="2">
    <location>
        <begin position="278"/>
        <end position="299"/>
    </location>
</feature>
<keyword evidence="4" id="KW-1185">Reference proteome</keyword>
<keyword evidence="2" id="KW-1133">Transmembrane helix</keyword>
<protein>
    <submittedName>
        <fullName evidence="3">Uncharacterized protein DUF3667</fullName>
    </submittedName>
</protein>
<comment type="caution">
    <text evidence="3">The sequence shown here is derived from an EMBL/GenBank/DDBJ whole genome shotgun (WGS) entry which is preliminary data.</text>
</comment>
<organism evidence="3 4">
    <name type="scientific">Aerolutibacter ruishenii</name>
    <dbReference type="NCBI Taxonomy" id="686800"/>
    <lineage>
        <taxon>Bacteria</taxon>
        <taxon>Pseudomonadati</taxon>
        <taxon>Pseudomonadota</taxon>
        <taxon>Gammaproteobacteria</taxon>
        <taxon>Lysobacterales</taxon>
        <taxon>Lysobacteraceae</taxon>
        <taxon>Aerolutibacter</taxon>
    </lineage>
</organism>
<feature type="transmembrane region" description="Helical" evidence="2">
    <location>
        <begin position="311"/>
        <end position="330"/>
    </location>
</feature>
<sequence length="373" mass="40665">MGAHTITHCENCQAPLQGAFCHACGQPVASPVRHAAHAIEDVFESFWHLDGRVFRTLRDLLWPGRVALQYLAGHRVRYIAPLRLFVILSLLTFFVGKLAVHADGPAFQLDPGDTRFGQMQTVAEVEQARDAALRSIGEAEQQAGGTPGASPALVVLRTQVQGAAAARIAELRQQAPAAAMPPTTQSRQKGVTLDSEWDPAKDPIRVGWLPGFANRWLTDRAAKAQRNITTMGSDGDKVLQAFMGALPTALFVLVPVFALLLKLFYLGSRRLYLEHLTVALYSHAYMLLALLVSFLLVALGNAFAQGSLAEAFSRLGIVALWCWVPVYLLLMQKRVYAQGWLATSLKYLVIGSIYLLLVAFAAMYALLAGLVGM</sequence>